<reference evidence="2 3" key="1">
    <citation type="submission" date="2021-07" db="EMBL/GenBank/DDBJ databases">
        <title>complete genome sequencing of Tessaracoccus sp.J1M15.</title>
        <authorList>
            <person name="Bae J.-W."/>
            <person name="Kim D.-y."/>
        </authorList>
    </citation>
    <scope>NUCLEOTIDE SEQUENCE [LARGE SCALE GENOMIC DNA]</scope>
    <source>
        <strain evidence="2 3">J1M15</strain>
    </source>
</reference>
<evidence type="ECO:0000313" key="3">
    <source>
        <dbReference type="Proteomes" id="UP000824504"/>
    </source>
</evidence>
<dbReference type="Proteomes" id="UP000824504">
    <property type="component" value="Chromosome"/>
</dbReference>
<gene>
    <name evidence="2" type="ORF">KDB89_13480</name>
</gene>
<keyword evidence="3" id="KW-1185">Reference proteome</keyword>
<sequence>MSITGLILHALDHTPSFVEVPDGDYRAMADVLGCQYIEHVRTRIPGVAMIVDDEGALDENRQLNLGAAFTLYPGRIFGDVLVFSEVDGPEGRDVTTLTPEHMLAVCNRLGVRHVVGLGREFNADEPTEDLGLHRLVERGEA</sequence>
<dbReference type="RefSeq" id="WP_219081873.1">
    <property type="nucleotide sequence ID" value="NZ_CP079216.1"/>
</dbReference>
<dbReference type="InterPro" id="IPR024559">
    <property type="entry name" value="DUF3846"/>
</dbReference>
<accession>A0ABX8SJ87</accession>
<protein>
    <submittedName>
        <fullName evidence="2">DUF3846 domain-containing protein</fullName>
    </submittedName>
</protein>
<organism evidence="2 3">
    <name type="scientific">Tessaracoccus palaemonis</name>
    <dbReference type="NCBI Taxonomy" id="2829499"/>
    <lineage>
        <taxon>Bacteria</taxon>
        <taxon>Bacillati</taxon>
        <taxon>Actinomycetota</taxon>
        <taxon>Actinomycetes</taxon>
        <taxon>Propionibacteriales</taxon>
        <taxon>Propionibacteriaceae</taxon>
        <taxon>Tessaracoccus</taxon>
    </lineage>
</organism>
<evidence type="ECO:0000259" key="1">
    <source>
        <dbReference type="Pfam" id="PF12957"/>
    </source>
</evidence>
<evidence type="ECO:0000313" key="2">
    <source>
        <dbReference type="EMBL" id="QXT62725.1"/>
    </source>
</evidence>
<dbReference type="EMBL" id="CP079216">
    <property type="protein sequence ID" value="QXT62725.1"/>
    <property type="molecule type" value="Genomic_DNA"/>
</dbReference>
<name>A0ABX8SJ87_9ACTN</name>
<proteinExistence type="predicted"/>
<dbReference type="Pfam" id="PF12957">
    <property type="entry name" value="DUF3846"/>
    <property type="match status" value="1"/>
</dbReference>
<feature type="domain" description="DUF3846" evidence="1">
    <location>
        <begin position="12"/>
        <end position="103"/>
    </location>
</feature>